<evidence type="ECO:0000256" key="1">
    <source>
        <dbReference type="ARBA" id="ARBA00007151"/>
    </source>
</evidence>
<keyword evidence="5 6" id="KW-0687">Ribonucleoprotein</keyword>
<comment type="function">
    <text evidence="6">One of the primary rRNA binding proteins, it binds directly to 16S rRNA where it nucleates assembly of the head domain of the 30S subunit. Is located at the subunit interface close to the decoding center, probably blocks exit of the E-site tRNA.</text>
</comment>
<proteinExistence type="inferred from homology"/>
<evidence type="ECO:0000256" key="5">
    <source>
        <dbReference type="ARBA" id="ARBA00023274"/>
    </source>
</evidence>
<dbReference type="InterPro" id="IPR005717">
    <property type="entry name" value="Ribosomal_uS7_bac/org-type"/>
</dbReference>
<evidence type="ECO:0000256" key="4">
    <source>
        <dbReference type="ARBA" id="ARBA00022980"/>
    </source>
</evidence>
<keyword evidence="2 6" id="KW-0699">rRNA-binding</keyword>
<organism evidence="8 9">
    <name type="scientific">Plesiocystis pacifica SIR-1</name>
    <dbReference type="NCBI Taxonomy" id="391625"/>
    <lineage>
        <taxon>Bacteria</taxon>
        <taxon>Pseudomonadati</taxon>
        <taxon>Myxococcota</taxon>
        <taxon>Polyangia</taxon>
        <taxon>Nannocystales</taxon>
        <taxon>Nannocystaceae</taxon>
        <taxon>Plesiocystis</taxon>
    </lineage>
</organism>
<evidence type="ECO:0000256" key="2">
    <source>
        <dbReference type="ARBA" id="ARBA00022730"/>
    </source>
</evidence>
<dbReference type="Gene3D" id="1.10.455.10">
    <property type="entry name" value="Ribosomal protein S7 domain"/>
    <property type="match status" value="1"/>
</dbReference>
<evidence type="ECO:0000313" key="8">
    <source>
        <dbReference type="EMBL" id="EDM76439.1"/>
    </source>
</evidence>
<dbReference type="HAMAP" id="MF_00480_B">
    <property type="entry name" value="Ribosomal_uS7_B"/>
    <property type="match status" value="1"/>
</dbReference>
<keyword evidence="3 6" id="KW-0694">RNA-binding</keyword>
<dbReference type="PANTHER" id="PTHR11205">
    <property type="entry name" value="RIBOSOMAL PROTEIN S7"/>
    <property type="match status" value="1"/>
</dbReference>
<dbReference type="GO" id="GO:0015935">
    <property type="term" value="C:small ribosomal subunit"/>
    <property type="evidence" value="ECO:0007669"/>
    <property type="project" value="InterPro"/>
</dbReference>
<accession>A6GCI2</accession>
<dbReference type="GO" id="GO:0000049">
    <property type="term" value="F:tRNA binding"/>
    <property type="evidence" value="ECO:0007669"/>
    <property type="project" value="UniProtKB-UniRule"/>
</dbReference>
<keyword evidence="6" id="KW-0820">tRNA-binding</keyword>
<dbReference type="GO" id="GO:0003735">
    <property type="term" value="F:structural constituent of ribosome"/>
    <property type="evidence" value="ECO:0007669"/>
    <property type="project" value="InterPro"/>
</dbReference>
<dbReference type="InterPro" id="IPR023798">
    <property type="entry name" value="Ribosomal_uS7_dom"/>
</dbReference>
<reference evidence="8 9" key="1">
    <citation type="submission" date="2007-06" db="EMBL/GenBank/DDBJ databases">
        <authorList>
            <person name="Shimkets L."/>
            <person name="Ferriera S."/>
            <person name="Johnson J."/>
            <person name="Kravitz S."/>
            <person name="Beeson K."/>
            <person name="Sutton G."/>
            <person name="Rogers Y.-H."/>
            <person name="Friedman R."/>
            <person name="Frazier M."/>
            <person name="Venter J.C."/>
        </authorList>
    </citation>
    <scope>NUCLEOTIDE SEQUENCE [LARGE SCALE GENOMIC DNA]</scope>
    <source>
        <strain evidence="8 9">SIR-1</strain>
    </source>
</reference>
<dbReference type="InterPro" id="IPR036823">
    <property type="entry name" value="Ribosomal_uS7_dom_sf"/>
</dbReference>
<dbReference type="eggNOG" id="COG0049">
    <property type="taxonomic scope" value="Bacteria"/>
</dbReference>
<feature type="domain" description="Small ribosomal subunit protein uS7" evidence="7">
    <location>
        <begin position="12"/>
        <end position="157"/>
    </location>
</feature>
<comment type="caution">
    <text evidence="8">The sequence shown here is derived from an EMBL/GenBank/DDBJ whole genome shotgun (WGS) entry which is preliminary data.</text>
</comment>
<dbReference type="CDD" id="cd14869">
    <property type="entry name" value="uS7_Bacteria"/>
    <property type="match status" value="1"/>
</dbReference>
<evidence type="ECO:0000256" key="3">
    <source>
        <dbReference type="ARBA" id="ARBA00022884"/>
    </source>
</evidence>
<dbReference type="PIRSF" id="PIRSF002122">
    <property type="entry name" value="RPS7p_RPS7a_RPS5e_RPS7o"/>
    <property type="match status" value="1"/>
</dbReference>
<dbReference type="NCBIfam" id="TIGR01029">
    <property type="entry name" value="rpsG_bact"/>
    <property type="match status" value="1"/>
</dbReference>
<dbReference type="RefSeq" id="WP_006974423.1">
    <property type="nucleotide sequence ID" value="NZ_ABCS01000065.1"/>
</dbReference>
<dbReference type="Proteomes" id="UP000005801">
    <property type="component" value="Unassembled WGS sequence"/>
</dbReference>
<gene>
    <name evidence="6" type="primary">rpsG</name>
    <name evidence="8" type="ORF">PPSIR1_23939</name>
</gene>
<dbReference type="Pfam" id="PF00177">
    <property type="entry name" value="Ribosomal_S7"/>
    <property type="match status" value="1"/>
</dbReference>
<keyword evidence="9" id="KW-1185">Reference proteome</keyword>
<dbReference type="GO" id="GO:0006412">
    <property type="term" value="P:translation"/>
    <property type="evidence" value="ECO:0007669"/>
    <property type="project" value="UniProtKB-UniRule"/>
</dbReference>
<dbReference type="InterPro" id="IPR000235">
    <property type="entry name" value="Ribosomal_uS7"/>
</dbReference>
<comment type="similarity">
    <text evidence="1 6">Belongs to the universal ribosomal protein uS7 family.</text>
</comment>
<comment type="subunit">
    <text evidence="6">Part of the 30S ribosomal subunit. Contacts proteins S9 and S11.</text>
</comment>
<name>A6GCI2_9BACT</name>
<protein>
    <recommendedName>
        <fullName evidence="6">Small ribosomal subunit protein uS7</fullName>
    </recommendedName>
</protein>
<sequence>MSRKGIKAKQRKRIIYEIRYTDHPADVNRNIAKFVNVVMLDGKKSVAEKIVFSAFEIISEKTKDDPVKVFEKAIANVRPRLEVRARRVGGSNYQVPMEVRSERSQALAFRWLVGFARKRPEKTMRERLANEMLDAAQNRGLAVKKREDVHKMADANKAFAHYRW</sequence>
<dbReference type="STRING" id="391625.PPSIR1_23939"/>
<dbReference type="SUPFAM" id="SSF47973">
    <property type="entry name" value="Ribosomal protein S7"/>
    <property type="match status" value="1"/>
</dbReference>
<dbReference type="GO" id="GO:0019843">
    <property type="term" value="F:rRNA binding"/>
    <property type="evidence" value="ECO:0007669"/>
    <property type="project" value="UniProtKB-UniRule"/>
</dbReference>
<evidence type="ECO:0000313" key="9">
    <source>
        <dbReference type="Proteomes" id="UP000005801"/>
    </source>
</evidence>
<dbReference type="OrthoDB" id="9807653at2"/>
<evidence type="ECO:0000259" key="7">
    <source>
        <dbReference type="Pfam" id="PF00177"/>
    </source>
</evidence>
<dbReference type="FunFam" id="1.10.455.10:FF:000001">
    <property type="entry name" value="30S ribosomal protein S7"/>
    <property type="match status" value="1"/>
</dbReference>
<keyword evidence="4 6" id="KW-0689">Ribosomal protein</keyword>
<dbReference type="EMBL" id="ABCS01000065">
    <property type="protein sequence ID" value="EDM76439.1"/>
    <property type="molecule type" value="Genomic_DNA"/>
</dbReference>
<dbReference type="AlphaFoldDB" id="A6GCI2"/>
<evidence type="ECO:0000256" key="6">
    <source>
        <dbReference type="HAMAP-Rule" id="MF_00480"/>
    </source>
</evidence>